<dbReference type="Proteomes" id="UP000244093">
    <property type="component" value="Unassembled WGS sequence"/>
</dbReference>
<evidence type="ECO:0008006" key="3">
    <source>
        <dbReference type="Google" id="ProtNLM"/>
    </source>
</evidence>
<dbReference type="SUPFAM" id="SSF158997">
    <property type="entry name" value="Trm112p-like"/>
    <property type="match status" value="1"/>
</dbReference>
<sequence length="130" mass="15534">MRYALLNLLACPMCKNFPLELTIFELKKFEKEYKVAKPFCDTYCARHKEYIKNLNVNNLECEECVKEDVVNGILFCSKCGRWYPIIEGIPFMYPDSRRQHPRVKSKEDEFLRKFWSLIPDNIKERIKATT</sequence>
<comment type="caution">
    <text evidence="1">The sequence shown here is derived from an EMBL/GenBank/DDBJ whole genome shotgun (WGS) entry which is preliminary data.</text>
</comment>
<name>A0A2R7Y3J2_9CREN</name>
<accession>A0A2R7Y3J2</accession>
<dbReference type="Pfam" id="PF03966">
    <property type="entry name" value="Trm112p"/>
    <property type="match status" value="1"/>
</dbReference>
<evidence type="ECO:0000313" key="2">
    <source>
        <dbReference type="Proteomes" id="UP000244093"/>
    </source>
</evidence>
<reference evidence="1 2" key="1">
    <citation type="journal article" date="2018" name="Syst. Appl. Microbiol.">
        <title>A new symbiotic nanoarchaeote (Candidatus Nanoclepta minutus) and its host (Zestosphaera tikiterensis gen. nov., sp. nov.) from a New Zealand hot spring.</title>
        <authorList>
            <person name="St John E."/>
            <person name="Liu Y."/>
            <person name="Podar M."/>
            <person name="Stott M.B."/>
            <person name="Meneghin J."/>
            <person name="Chen Z."/>
            <person name="Lagutin K."/>
            <person name="Mitchell K."/>
            <person name="Reysenbach A.L."/>
        </authorList>
    </citation>
    <scope>NUCLEOTIDE SEQUENCE [LARGE SCALE GENOMIC DNA]</scope>
    <source>
        <strain evidence="1">NZ3</strain>
    </source>
</reference>
<evidence type="ECO:0000313" key="1">
    <source>
        <dbReference type="EMBL" id="PUA32126.1"/>
    </source>
</evidence>
<proteinExistence type="predicted"/>
<dbReference type="InterPro" id="IPR005651">
    <property type="entry name" value="Trm112-like"/>
</dbReference>
<dbReference type="Gene3D" id="2.20.25.10">
    <property type="match status" value="1"/>
</dbReference>
<dbReference type="EMBL" id="NBVN01000004">
    <property type="protein sequence ID" value="PUA32126.1"/>
    <property type="molecule type" value="Genomic_DNA"/>
</dbReference>
<protein>
    <recommendedName>
        <fullName evidence="3">Trm112 family protein</fullName>
    </recommendedName>
</protein>
<organism evidence="1 2">
    <name type="scientific">Zestosphaera tikiterensis</name>
    <dbReference type="NCBI Taxonomy" id="1973259"/>
    <lineage>
        <taxon>Archaea</taxon>
        <taxon>Thermoproteota</taxon>
        <taxon>Thermoprotei</taxon>
        <taxon>Desulfurococcales</taxon>
        <taxon>Desulfurococcaceae</taxon>
        <taxon>Zestosphaera</taxon>
    </lineage>
</organism>
<gene>
    <name evidence="1" type="ORF">B7O98_05480</name>
</gene>
<dbReference type="AlphaFoldDB" id="A0A2R7Y3J2"/>